<evidence type="ECO:0000313" key="2">
    <source>
        <dbReference type="Proteomes" id="UP000800981"/>
    </source>
</evidence>
<accession>A0ABX0H1X1</accession>
<gene>
    <name evidence="1" type="ORF">G9H71_21380</name>
</gene>
<proteinExistence type="predicted"/>
<evidence type="ECO:0000313" key="1">
    <source>
        <dbReference type="EMBL" id="NHC16341.1"/>
    </source>
</evidence>
<dbReference type="Proteomes" id="UP000800981">
    <property type="component" value="Unassembled WGS sequence"/>
</dbReference>
<keyword evidence="2" id="KW-1185">Reference proteome</keyword>
<reference evidence="1 2" key="1">
    <citation type="submission" date="2020-03" db="EMBL/GenBank/DDBJ databases">
        <title>Two novel Motilibacter sp.</title>
        <authorList>
            <person name="Liu S."/>
        </authorList>
    </citation>
    <scope>NUCLEOTIDE SEQUENCE [LARGE SCALE GENOMIC DNA]</scope>
    <source>
        <strain evidence="1 2">E257</strain>
    </source>
</reference>
<comment type="caution">
    <text evidence="1">The sequence shown here is derived from an EMBL/GenBank/DDBJ whole genome shotgun (WGS) entry which is preliminary data.</text>
</comment>
<dbReference type="RefSeq" id="WP_231135246.1">
    <property type="nucleotide sequence ID" value="NZ_JAANNP010000138.1"/>
</dbReference>
<protein>
    <submittedName>
        <fullName evidence="1">Uncharacterized protein</fullName>
    </submittedName>
</protein>
<organism evidence="1 2">
    <name type="scientific">Motilibacter deserti</name>
    <dbReference type="NCBI Taxonomy" id="2714956"/>
    <lineage>
        <taxon>Bacteria</taxon>
        <taxon>Bacillati</taxon>
        <taxon>Actinomycetota</taxon>
        <taxon>Actinomycetes</taxon>
        <taxon>Motilibacterales</taxon>
        <taxon>Motilibacteraceae</taxon>
        <taxon>Motilibacter</taxon>
    </lineage>
</organism>
<dbReference type="EMBL" id="JAANNP010000138">
    <property type="protein sequence ID" value="NHC16341.1"/>
    <property type="molecule type" value="Genomic_DNA"/>
</dbReference>
<sequence length="265" mass="29732">MTVGAARTEKDECRRYRPIEVSFDTRNALLDQEIGEDWESALQEQWRSNQANVRMGLLAEHGTIDGETKIENYRAMGPAPWSIAIEHNRLMRQIRSAFTQGDFYPALVGACALGERVFNQLILALREDYAAHPATTKRVRRQDTFTNWEAAIDVLEGWGVLDGDLAGTYMTLKDLRHASVHYDLNVDSGDREPALQAVLQVQRLIEGVFTPHGGPPRFIPEVSGASFFAREAEAIPLVKRIFLPRCALLSPAHRIYPSQGSAGWE</sequence>
<name>A0ABX0H1X1_9ACTN</name>